<feature type="compositionally biased region" description="Acidic residues" evidence="1">
    <location>
        <begin position="325"/>
        <end position="336"/>
    </location>
</feature>
<evidence type="ECO:0000259" key="2">
    <source>
        <dbReference type="Pfam" id="PF12572"/>
    </source>
</evidence>
<reference evidence="4" key="1">
    <citation type="submission" date="2015-11" db="EMBL/GenBank/DDBJ databases">
        <title>De novo transcriptome assembly of four potential Pierce s Disease insect vectors from Arizona vineyards.</title>
        <authorList>
            <person name="Tassone E.E."/>
        </authorList>
    </citation>
    <scope>NUCLEOTIDE SEQUENCE</scope>
</reference>
<protein>
    <recommendedName>
        <fullName evidence="2">DUF3752 domain-containing protein</fullName>
    </recommendedName>
</protein>
<feature type="compositionally biased region" description="Basic and acidic residues" evidence="1">
    <location>
        <begin position="97"/>
        <end position="121"/>
    </location>
</feature>
<feature type="compositionally biased region" description="Basic and acidic residues" evidence="1">
    <location>
        <begin position="74"/>
        <end position="87"/>
    </location>
</feature>
<feature type="compositionally biased region" description="Basic and acidic residues" evidence="1">
    <location>
        <begin position="484"/>
        <end position="499"/>
    </location>
</feature>
<dbReference type="EMBL" id="GECU01014073">
    <property type="protein sequence ID" value="JAS93633.1"/>
    <property type="molecule type" value="Transcribed_RNA"/>
</dbReference>
<evidence type="ECO:0000313" key="5">
    <source>
        <dbReference type="EMBL" id="JAS97386.1"/>
    </source>
</evidence>
<feature type="compositionally biased region" description="Polar residues" evidence="1">
    <location>
        <begin position="242"/>
        <end position="254"/>
    </location>
</feature>
<dbReference type="EMBL" id="GECU01010320">
    <property type="protein sequence ID" value="JAS97386.1"/>
    <property type="molecule type" value="Transcribed_RNA"/>
</dbReference>
<dbReference type="PANTHER" id="PTHR46370">
    <property type="entry name" value="GPALPP MOTIFS-CONTAINING PROTEIN 1"/>
    <property type="match status" value="1"/>
</dbReference>
<dbReference type="AlphaFoldDB" id="A0A1B6J386"/>
<feature type="region of interest" description="Disordered" evidence="1">
    <location>
        <begin position="168"/>
        <end position="194"/>
    </location>
</feature>
<feature type="compositionally biased region" description="Basic and acidic residues" evidence="1">
    <location>
        <begin position="417"/>
        <end position="432"/>
    </location>
</feature>
<feature type="domain" description="DUF3752" evidence="2">
    <location>
        <begin position="387"/>
        <end position="527"/>
    </location>
</feature>
<feature type="compositionally biased region" description="Basic and acidic residues" evidence="1">
    <location>
        <begin position="439"/>
        <end position="474"/>
    </location>
</feature>
<evidence type="ECO:0000313" key="4">
    <source>
        <dbReference type="EMBL" id="JAS93633.1"/>
    </source>
</evidence>
<dbReference type="Pfam" id="PF12572">
    <property type="entry name" value="DUF3752"/>
    <property type="match status" value="1"/>
</dbReference>
<name>A0A1B6J386_9HEMI</name>
<feature type="compositionally biased region" description="Basic and acidic residues" evidence="1">
    <location>
        <begin position="255"/>
        <end position="268"/>
    </location>
</feature>
<dbReference type="EMBL" id="GECU01037573">
    <property type="protein sequence ID" value="JAS70133.1"/>
    <property type="molecule type" value="Transcribed_RNA"/>
</dbReference>
<accession>A0A1B6J386</accession>
<dbReference type="InterPro" id="IPR022226">
    <property type="entry name" value="DUF3752"/>
</dbReference>
<dbReference type="PANTHER" id="PTHR46370:SF1">
    <property type="entry name" value="GPALPP MOTIFS-CONTAINING PROTEIN 1"/>
    <property type="match status" value="1"/>
</dbReference>
<evidence type="ECO:0000256" key="1">
    <source>
        <dbReference type="SAM" id="MobiDB-lite"/>
    </source>
</evidence>
<sequence length="534" mass="60922">MGPRRRTDNSSESDEESSIRHDKFKSERFQEKNAQNVRDDYSKYDDKYSRRYRERSPKKTSRHRDIVSSTYYKNESRNRHGHRDSNKRSYSGSSRSIDSEPLVKTKKYADANNTEKLEAPKTRKNNLSSLLKNFDKKVESKRINSENSIEIGPVLPPHLRQNEIETESLSSNTTDTTVGPALPPQLNNSNDISNNGSSKFNNSFKSKAVSSLIFDNKVTNVSDTVATVIEKENEIHTAQPIVVNNSDDSCSIDNLTKDDHVESSEKDLFGPTIPPESKPETYGPTLPPKQDSDSYGPALPPSHVRDAIQGPALPPEMASELGETAQEDSEDDDDDMVGPQVEGKMTKAQYLLDMRAIHIKRKLDEEKGGISKEVKKREEWMLELPPEKASNLGLGPRSFRMKEAPDMSNRSSWTDTPADKLRKEQQALKGEVEPVSNEETTRMAFIKERDNIMDKMLQETKEKEKPESLLELHQKKLKKKKKKDEKEGKKKERRPFDRNIDLQVNRFDDAQKKAIFKKAQLLNSRFSSGESKYL</sequence>
<dbReference type="InterPro" id="IPR046331">
    <property type="entry name" value="GPAM1-like"/>
</dbReference>
<feature type="compositionally biased region" description="Basic and acidic residues" evidence="1">
    <location>
        <begin position="17"/>
        <end position="57"/>
    </location>
</feature>
<gene>
    <name evidence="3" type="ORF">g.44846</name>
    <name evidence="4" type="ORF">g.44847</name>
    <name evidence="5" type="ORF">g.44849</name>
</gene>
<feature type="region of interest" description="Disordered" evidence="1">
    <location>
        <begin position="388"/>
        <end position="499"/>
    </location>
</feature>
<proteinExistence type="predicted"/>
<organism evidence="4">
    <name type="scientific">Homalodisca liturata</name>
    <dbReference type="NCBI Taxonomy" id="320908"/>
    <lineage>
        <taxon>Eukaryota</taxon>
        <taxon>Metazoa</taxon>
        <taxon>Ecdysozoa</taxon>
        <taxon>Arthropoda</taxon>
        <taxon>Hexapoda</taxon>
        <taxon>Insecta</taxon>
        <taxon>Pterygota</taxon>
        <taxon>Neoptera</taxon>
        <taxon>Paraneoptera</taxon>
        <taxon>Hemiptera</taxon>
        <taxon>Auchenorrhyncha</taxon>
        <taxon>Membracoidea</taxon>
        <taxon>Cicadellidae</taxon>
        <taxon>Cicadellinae</taxon>
        <taxon>Proconiini</taxon>
        <taxon>Homalodisca</taxon>
    </lineage>
</organism>
<feature type="region of interest" description="Disordered" evidence="1">
    <location>
        <begin position="1"/>
        <end position="124"/>
    </location>
</feature>
<feature type="region of interest" description="Disordered" evidence="1">
    <location>
        <begin position="240"/>
        <end position="344"/>
    </location>
</feature>
<feature type="compositionally biased region" description="Polar residues" evidence="1">
    <location>
        <begin position="168"/>
        <end position="177"/>
    </location>
</feature>
<evidence type="ECO:0000313" key="3">
    <source>
        <dbReference type="EMBL" id="JAS70133.1"/>
    </source>
</evidence>